<keyword evidence="1" id="KW-0229">DNA integration</keyword>
<dbReference type="Pfam" id="PF00589">
    <property type="entry name" value="Phage_integrase"/>
    <property type="match status" value="1"/>
</dbReference>
<evidence type="ECO:0000313" key="7">
    <source>
        <dbReference type="EMBL" id="UUY01741.1"/>
    </source>
</evidence>
<evidence type="ECO:0000256" key="2">
    <source>
        <dbReference type="ARBA" id="ARBA00023125"/>
    </source>
</evidence>
<dbReference type="PANTHER" id="PTHR30349">
    <property type="entry name" value="PHAGE INTEGRASE-RELATED"/>
    <property type="match status" value="1"/>
</dbReference>
<dbReference type="InterPro" id="IPR010998">
    <property type="entry name" value="Integrase_recombinase_N"/>
</dbReference>
<dbReference type="InterPro" id="IPR002104">
    <property type="entry name" value="Integrase_catalytic"/>
</dbReference>
<dbReference type="InterPro" id="IPR044068">
    <property type="entry name" value="CB"/>
</dbReference>
<evidence type="ECO:0000313" key="8">
    <source>
        <dbReference type="Proteomes" id="UP001058860"/>
    </source>
</evidence>
<evidence type="ECO:0000259" key="5">
    <source>
        <dbReference type="PROSITE" id="PS51898"/>
    </source>
</evidence>
<keyword evidence="2 4" id="KW-0238">DNA-binding</keyword>
<sequence length="448" mass="48474">MVPTGDKRAKTGGEALGAWVERSGRTMPDGTLTLAAARGLVPAVMRRYDEGQRAATESATPEQIKAAELRERARRLQDQAKALEGDQVTFGQVAETWIAGKRRTVKASTWRSWRSQLDVHLLPHLGHVPLAELDHAAIDAFVRDREQLPKRDEDGKPIEGERALSVTMVGALLVRARAILSFACRPTEAGGFGLAANPAKYVEGPRDDRPTDEQIFTPAEIVALAAALARGAHRDEEGIMRAGGQHAREDARLMRRADDARDAAAVLLGGFCGLRRGELVGLRWGDVSFTDARLQVVRSVDLGKIVKPKSGKGRAVPMPQQVADGLIALERARKAHAASLGIEPALGDDDPVLGTALGDLMDPSALLRRVKRAAKAIGLKPLGLHRLRHSYVTAAREAFSVDLVQRFAGHADQRTAARYAHARAGDDVSDRMSEHLARQIEQTAVKAT</sequence>
<reference evidence="8" key="1">
    <citation type="submission" date="2021-11" db="EMBL/GenBank/DDBJ databases">
        <title>Cultivation dependent microbiological survey of springs from the worlds oldest radium mine currently devoted to the extraction of radon-saturated water.</title>
        <authorList>
            <person name="Kapinusova G."/>
            <person name="Smrhova T."/>
            <person name="Strejcek M."/>
            <person name="Suman J."/>
            <person name="Jani K."/>
            <person name="Pajer P."/>
            <person name="Uhlik O."/>
        </authorList>
    </citation>
    <scope>NUCLEOTIDE SEQUENCE [LARGE SCALE GENOMIC DNA]</scope>
    <source>
        <strain evidence="8">J379</strain>
    </source>
</reference>
<dbReference type="PROSITE" id="PS51900">
    <property type="entry name" value="CB"/>
    <property type="match status" value="1"/>
</dbReference>
<organism evidence="7 8">
    <name type="scientific">Svornostia abyssi</name>
    <dbReference type="NCBI Taxonomy" id="2898438"/>
    <lineage>
        <taxon>Bacteria</taxon>
        <taxon>Bacillati</taxon>
        <taxon>Actinomycetota</taxon>
        <taxon>Thermoleophilia</taxon>
        <taxon>Solirubrobacterales</taxon>
        <taxon>Baekduiaceae</taxon>
        <taxon>Svornostia</taxon>
    </lineage>
</organism>
<proteinExistence type="predicted"/>
<dbReference type="RefSeq" id="WP_353862290.1">
    <property type="nucleotide sequence ID" value="NZ_CP088295.1"/>
</dbReference>
<keyword evidence="3" id="KW-0233">DNA recombination</keyword>
<dbReference type="Proteomes" id="UP001058860">
    <property type="component" value="Chromosome"/>
</dbReference>
<dbReference type="SUPFAM" id="SSF56349">
    <property type="entry name" value="DNA breaking-rejoining enzymes"/>
    <property type="match status" value="1"/>
</dbReference>
<dbReference type="InterPro" id="IPR004107">
    <property type="entry name" value="Integrase_SAM-like_N"/>
</dbReference>
<dbReference type="PANTHER" id="PTHR30349:SF91">
    <property type="entry name" value="INTA PROTEIN"/>
    <property type="match status" value="1"/>
</dbReference>
<protein>
    <submittedName>
        <fullName evidence="7">Site-specific integrase</fullName>
    </submittedName>
</protein>
<dbReference type="Gene3D" id="1.10.150.130">
    <property type="match status" value="1"/>
</dbReference>
<dbReference type="PROSITE" id="PS51898">
    <property type="entry name" value="TYR_RECOMBINASE"/>
    <property type="match status" value="1"/>
</dbReference>
<evidence type="ECO:0000256" key="3">
    <source>
        <dbReference type="ARBA" id="ARBA00023172"/>
    </source>
</evidence>
<evidence type="ECO:0000256" key="1">
    <source>
        <dbReference type="ARBA" id="ARBA00022908"/>
    </source>
</evidence>
<dbReference type="EMBL" id="CP088295">
    <property type="protein sequence ID" value="UUY01741.1"/>
    <property type="molecule type" value="Genomic_DNA"/>
</dbReference>
<gene>
    <name evidence="7" type="ORF">LRS13_13515</name>
</gene>
<dbReference type="Gene3D" id="1.10.443.10">
    <property type="entry name" value="Intergrase catalytic core"/>
    <property type="match status" value="1"/>
</dbReference>
<evidence type="ECO:0000256" key="4">
    <source>
        <dbReference type="PROSITE-ProRule" id="PRU01248"/>
    </source>
</evidence>
<keyword evidence="8" id="KW-1185">Reference proteome</keyword>
<dbReference type="InterPro" id="IPR050090">
    <property type="entry name" value="Tyrosine_recombinase_XerCD"/>
</dbReference>
<name>A0ABY5PAR1_9ACTN</name>
<dbReference type="InterPro" id="IPR011010">
    <property type="entry name" value="DNA_brk_join_enz"/>
</dbReference>
<accession>A0ABY5PAR1</accession>
<evidence type="ECO:0000259" key="6">
    <source>
        <dbReference type="PROSITE" id="PS51900"/>
    </source>
</evidence>
<feature type="domain" description="Core-binding (CB)" evidence="6">
    <location>
        <begin position="88"/>
        <end position="184"/>
    </location>
</feature>
<feature type="domain" description="Tyr recombinase" evidence="5">
    <location>
        <begin position="238"/>
        <end position="433"/>
    </location>
</feature>
<dbReference type="InterPro" id="IPR013762">
    <property type="entry name" value="Integrase-like_cat_sf"/>
</dbReference>
<dbReference type="Pfam" id="PF14659">
    <property type="entry name" value="Phage_int_SAM_3"/>
    <property type="match status" value="1"/>
</dbReference>